<evidence type="ECO:0000313" key="2">
    <source>
        <dbReference type="Proteomes" id="UP001432027"/>
    </source>
</evidence>
<evidence type="ECO:0000313" key="1">
    <source>
        <dbReference type="EMBL" id="GMT05988.1"/>
    </source>
</evidence>
<protein>
    <submittedName>
        <fullName evidence="1">Uncharacterized protein</fullName>
    </submittedName>
</protein>
<dbReference type="EMBL" id="BTSX01000006">
    <property type="protein sequence ID" value="GMT05988.1"/>
    <property type="molecule type" value="Genomic_DNA"/>
</dbReference>
<gene>
    <name evidence="1" type="ORF">PENTCL1PPCAC_28162</name>
</gene>
<organism evidence="1 2">
    <name type="scientific">Pristionchus entomophagus</name>
    <dbReference type="NCBI Taxonomy" id="358040"/>
    <lineage>
        <taxon>Eukaryota</taxon>
        <taxon>Metazoa</taxon>
        <taxon>Ecdysozoa</taxon>
        <taxon>Nematoda</taxon>
        <taxon>Chromadorea</taxon>
        <taxon>Rhabditida</taxon>
        <taxon>Rhabditina</taxon>
        <taxon>Diplogasteromorpha</taxon>
        <taxon>Diplogasteroidea</taxon>
        <taxon>Neodiplogasteridae</taxon>
        <taxon>Pristionchus</taxon>
    </lineage>
</organism>
<sequence>ICIHSNVLAITSTRSVSSSLHSLRLGCTEEFDASSRSDYVHDIHRDLSGCSDGIKVDVDCRIVELSSEGSGGDEHEEKSDLE</sequence>
<keyword evidence="2" id="KW-1185">Reference proteome</keyword>
<feature type="non-terminal residue" evidence="1">
    <location>
        <position position="1"/>
    </location>
</feature>
<proteinExistence type="predicted"/>
<dbReference type="AlphaFoldDB" id="A0AAV5UGZ7"/>
<comment type="caution">
    <text evidence="1">The sequence shown here is derived from an EMBL/GenBank/DDBJ whole genome shotgun (WGS) entry which is preliminary data.</text>
</comment>
<reference evidence="1" key="1">
    <citation type="submission" date="2023-10" db="EMBL/GenBank/DDBJ databases">
        <title>Genome assembly of Pristionchus species.</title>
        <authorList>
            <person name="Yoshida K."/>
            <person name="Sommer R.J."/>
        </authorList>
    </citation>
    <scope>NUCLEOTIDE SEQUENCE</scope>
    <source>
        <strain evidence="1">RS0144</strain>
    </source>
</reference>
<feature type="non-terminal residue" evidence="1">
    <location>
        <position position="82"/>
    </location>
</feature>
<accession>A0AAV5UGZ7</accession>
<name>A0AAV5UGZ7_9BILA</name>
<dbReference type="Proteomes" id="UP001432027">
    <property type="component" value="Unassembled WGS sequence"/>
</dbReference>